<organism evidence="1">
    <name type="scientific">Burkholderia sp. M701</name>
    <dbReference type="NCBI Taxonomy" id="326454"/>
    <lineage>
        <taxon>Bacteria</taxon>
        <taxon>Pseudomonadati</taxon>
        <taxon>Pseudomonadota</taxon>
        <taxon>Betaproteobacteria</taxon>
        <taxon>Burkholderiales</taxon>
        <taxon>Burkholderiaceae</taxon>
        <taxon>Burkholderia</taxon>
    </lineage>
</organism>
<sequence>MTASQSNLSDPHLGYDIVVATTQASINAALKQYLAGISSPEVIVCYIYDNQNNLVPIPYSDLKDGAKGSDPFAVANGASNDSQDLKNLLDANFAGAFKARIGIPSTPLSNIPPVITLGNGTDAPVLFNLLCAEFQVVGFEYLPHGKSSWVNQRQTPDDPWYFTSHVRLNSDIVDHNLPVPSDVQQRISELLHSAGDDAFSLQRLFLDLDEAILLSSPSIGGIPSGWPVWALITAQFMPAYFRQLQKTGTPVLGYSFSMTKPDPASLQIGALTHECSVLRDGNGGLILNPTPAQQAAATLDYLGTVSKQPPVAALFPWNWVEPDEVSQFAGVMAVRRANFTAYLARVFDTGVGNLCFVPNAYVTYDVDHNRFSARFTFKTDFKPATFSDVGNRKPDSDGYTPLLTLDYSKRSHDSAKLLFVKEVYGTYNYSLSAKVSVKDNHIRLAMHAQVYMKVDHDELGINYTDLGGANYYDKTHVVILQLAVEEHGRLSVSVSPKQIIDASTPWRFDPDGLMGLFGDLDNIRNGITDAEQLIERAIENAVSGYASSIVSAINGYSRWVFPGGRPFVFHDVFFSNNQDLICRVNYADPR</sequence>
<proteinExistence type="predicted"/>
<name>V5YMP4_9BURK</name>
<dbReference type="AlphaFoldDB" id="V5YMP4"/>
<keyword evidence="1" id="KW-0614">Plasmid</keyword>
<accession>V5YMP4</accession>
<protein>
    <submittedName>
        <fullName evidence="1">Uncharacterized protein</fullName>
    </submittedName>
</protein>
<evidence type="ECO:0000313" key="1">
    <source>
        <dbReference type="EMBL" id="BAO18850.1"/>
    </source>
</evidence>
<reference evidence="1" key="1">
    <citation type="journal article" date="2014" name="Microbiology">
        <title>A 2,4-dichlorophenoxyacetic acid degradation plasmid pM7012 discloses distribution of an unclassified megaplasmid group across bacterial species.</title>
        <authorList>
            <person name="Sakai Y."/>
            <person name="Ogawa N."/>
            <person name="Shimomura Y."/>
            <person name="Fujii T."/>
        </authorList>
    </citation>
    <scope>NUCLEOTIDE SEQUENCE</scope>
    <source>
        <strain evidence="1">M701</strain>
    </source>
</reference>
<dbReference type="EMBL" id="AB853026">
    <property type="protein sequence ID" value="BAO18850.1"/>
    <property type="molecule type" value="Genomic_DNA"/>
</dbReference>
<dbReference type="RefSeq" id="WP_023842393.1">
    <property type="nucleotide sequence ID" value="NC_022995.1"/>
</dbReference>
<reference evidence="1" key="2">
    <citation type="submission" date="2024-06" db="EMBL/GenBank/DDBJ databases">
        <authorList>
            <person name="Sakai Y."/>
            <person name="Fujii T."/>
        </authorList>
    </citation>
    <scope>NUCLEOTIDE SEQUENCE</scope>
    <source>
        <strain evidence="1">M701</strain>
        <plasmid evidence="1">pM7012</plasmid>
    </source>
</reference>
<geneLocation type="plasmid" evidence="1">
    <name>pM7012</name>
</geneLocation>